<evidence type="ECO:0000313" key="2">
    <source>
        <dbReference type="EMBL" id="PWQ93445.1"/>
    </source>
</evidence>
<feature type="transmembrane region" description="Helical" evidence="1">
    <location>
        <begin position="128"/>
        <end position="146"/>
    </location>
</feature>
<keyword evidence="1" id="KW-0472">Membrane</keyword>
<dbReference type="OrthoDB" id="1442233at2"/>
<accession>A0A317C467</accession>
<sequence length="157" mass="18323">MDMKKGLSKIFLPDEESWLHHANPWSIWTRFATLPFIVLAVWSRVWLGWYCLIPIVILVVWVVVNPRLFAKPTSFDNWGAKAVLGERVYITDKDAASLEKHKLPILILNGLQTIGGLILIYGLWDLNIYLTLHGMSFVYLAKMWFLDRMVWLYEDSQ</sequence>
<dbReference type="AlphaFoldDB" id="A0A317C467"/>
<gene>
    <name evidence="2" type="ORF">DKT75_17605</name>
</gene>
<comment type="caution">
    <text evidence="2">The sequence shown here is derived from an EMBL/GenBank/DDBJ whole genome shotgun (WGS) entry which is preliminary data.</text>
</comment>
<keyword evidence="1" id="KW-0812">Transmembrane</keyword>
<reference evidence="2 3" key="1">
    <citation type="submission" date="2018-05" db="EMBL/GenBank/DDBJ databases">
        <title>Leucothrix arctica sp. nov., isolated from Arctic seawater.</title>
        <authorList>
            <person name="Choi A."/>
            <person name="Baek K."/>
        </authorList>
    </citation>
    <scope>NUCLEOTIDE SEQUENCE [LARGE SCALE GENOMIC DNA]</scope>
    <source>
        <strain evidence="2 3">IMCC9719</strain>
    </source>
</reference>
<keyword evidence="1" id="KW-1133">Transmembrane helix</keyword>
<evidence type="ECO:0000313" key="3">
    <source>
        <dbReference type="Proteomes" id="UP000245506"/>
    </source>
</evidence>
<dbReference type="InterPro" id="IPR046595">
    <property type="entry name" value="DUF6653"/>
</dbReference>
<keyword evidence="3" id="KW-1185">Reference proteome</keyword>
<feature type="transmembrane region" description="Helical" evidence="1">
    <location>
        <begin position="47"/>
        <end position="64"/>
    </location>
</feature>
<dbReference type="Proteomes" id="UP000245506">
    <property type="component" value="Unassembled WGS sequence"/>
</dbReference>
<name>A0A317C467_9GAMM</name>
<dbReference type="EMBL" id="QGKL01000042">
    <property type="protein sequence ID" value="PWQ93445.1"/>
    <property type="molecule type" value="Genomic_DNA"/>
</dbReference>
<organism evidence="2 3">
    <name type="scientific">Leucothrix arctica</name>
    <dbReference type="NCBI Taxonomy" id="1481894"/>
    <lineage>
        <taxon>Bacteria</taxon>
        <taxon>Pseudomonadati</taxon>
        <taxon>Pseudomonadota</taxon>
        <taxon>Gammaproteobacteria</taxon>
        <taxon>Thiotrichales</taxon>
        <taxon>Thiotrichaceae</taxon>
        <taxon>Leucothrix</taxon>
    </lineage>
</organism>
<dbReference type="RefSeq" id="WP_109825236.1">
    <property type="nucleotide sequence ID" value="NZ_QGKL01000042.1"/>
</dbReference>
<proteinExistence type="predicted"/>
<dbReference type="Pfam" id="PF20358">
    <property type="entry name" value="DUF6653"/>
    <property type="match status" value="1"/>
</dbReference>
<protein>
    <submittedName>
        <fullName evidence="2">Uncharacterized protein</fullName>
    </submittedName>
</protein>
<evidence type="ECO:0000256" key="1">
    <source>
        <dbReference type="SAM" id="Phobius"/>
    </source>
</evidence>